<proteinExistence type="predicted"/>
<name>A0A7K0FR20_9SPHI</name>
<sequence>MKKIYLILFLTGLFFSADAQTSSRDTSSTSKAGLQKNLLSMGFLLPGFTYERALNNHMSLSATAGLTFAIGDDGVSESSFDLIPFGYLTGRYYYNLEERQKKGKSILHNSGNYLALSLTYQKGVLSPDWPDKLDEQASYFSVGPVWGFQRTFKDNFHINIDLGVGYYKAKSPATDFYYDPINNEIVSNGYYLEDTSAMTIIGNIRFGILLNRKK</sequence>
<reference evidence="2 3" key="1">
    <citation type="submission" date="2019-11" db="EMBL/GenBank/DDBJ databases">
        <authorList>
            <person name="Cheng Q."/>
            <person name="Yang Z."/>
        </authorList>
    </citation>
    <scope>NUCLEOTIDE SEQUENCE [LARGE SCALE GENOMIC DNA]</scope>
    <source>
        <strain evidence="2 3">HX-22-1</strain>
    </source>
</reference>
<evidence type="ECO:0000313" key="3">
    <source>
        <dbReference type="Proteomes" id="UP000462931"/>
    </source>
</evidence>
<dbReference type="Proteomes" id="UP000462931">
    <property type="component" value="Unassembled WGS sequence"/>
</dbReference>
<evidence type="ECO:0000313" key="2">
    <source>
        <dbReference type="EMBL" id="MRX47925.1"/>
    </source>
</evidence>
<evidence type="ECO:0008006" key="4">
    <source>
        <dbReference type="Google" id="ProtNLM"/>
    </source>
</evidence>
<dbReference type="AlphaFoldDB" id="A0A7K0FR20"/>
<organism evidence="2 3">
    <name type="scientific">Pedobacter puniceum</name>
    <dbReference type="NCBI Taxonomy" id="2666136"/>
    <lineage>
        <taxon>Bacteria</taxon>
        <taxon>Pseudomonadati</taxon>
        <taxon>Bacteroidota</taxon>
        <taxon>Sphingobacteriia</taxon>
        <taxon>Sphingobacteriales</taxon>
        <taxon>Sphingobacteriaceae</taxon>
        <taxon>Pedobacter</taxon>
    </lineage>
</organism>
<feature type="chain" id="PRO_5029571199" description="DUF3575 domain-containing protein" evidence="1">
    <location>
        <begin position="20"/>
        <end position="214"/>
    </location>
</feature>
<evidence type="ECO:0000256" key="1">
    <source>
        <dbReference type="SAM" id="SignalP"/>
    </source>
</evidence>
<comment type="caution">
    <text evidence="2">The sequence shown here is derived from an EMBL/GenBank/DDBJ whole genome shotgun (WGS) entry which is preliminary data.</text>
</comment>
<keyword evidence="3" id="KW-1185">Reference proteome</keyword>
<gene>
    <name evidence="2" type="ORF">GJJ64_12060</name>
</gene>
<dbReference type="RefSeq" id="WP_154288034.1">
    <property type="nucleotide sequence ID" value="NZ_WKJI01000003.1"/>
</dbReference>
<keyword evidence="1" id="KW-0732">Signal</keyword>
<protein>
    <recommendedName>
        <fullName evidence="4">DUF3575 domain-containing protein</fullName>
    </recommendedName>
</protein>
<accession>A0A7K0FR20</accession>
<feature type="signal peptide" evidence="1">
    <location>
        <begin position="1"/>
        <end position="19"/>
    </location>
</feature>
<dbReference type="EMBL" id="WKJI01000003">
    <property type="protein sequence ID" value="MRX47925.1"/>
    <property type="molecule type" value="Genomic_DNA"/>
</dbReference>